<feature type="transmembrane region" description="Helical" evidence="1">
    <location>
        <begin position="73"/>
        <end position="97"/>
    </location>
</feature>
<keyword evidence="1" id="KW-0812">Transmembrane</keyword>
<sequence>MSEVMEFVVDSSDPSLCCLWHVFLVLRIRWAWLLILWRFDFCVASFLGVSQSCTTHPFLEDSPLPLCEACVTWVLRCFLVVLGGSGFTVVWSGAFPFNSIHRFSINKISLFC</sequence>
<keyword evidence="1" id="KW-1133">Transmembrane helix</keyword>
<comment type="caution">
    <text evidence="2">The sequence shown here is derived from an EMBL/GenBank/DDBJ whole genome shotgun (WGS) entry which is preliminary data.</text>
</comment>
<evidence type="ECO:0000256" key="1">
    <source>
        <dbReference type="SAM" id="Phobius"/>
    </source>
</evidence>
<keyword evidence="3" id="KW-1185">Reference proteome</keyword>
<reference evidence="2 3" key="1">
    <citation type="submission" date="2021-05" db="EMBL/GenBank/DDBJ databases">
        <title>Genome Assembly of Synthetic Allotetraploid Brassica napus Reveals Homoeologous Exchanges between Subgenomes.</title>
        <authorList>
            <person name="Davis J.T."/>
        </authorList>
    </citation>
    <scope>NUCLEOTIDE SEQUENCE [LARGE SCALE GENOMIC DNA]</scope>
    <source>
        <strain evidence="3">cv. Da-Ae</strain>
        <tissue evidence="2">Seedling</tissue>
    </source>
</reference>
<proteinExistence type="predicted"/>
<organism evidence="2 3">
    <name type="scientific">Brassica napus</name>
    <name type="common">Rape</name>
    <dbReference type="NCBI Taxonomy" id="3708"/>
    <lineage>
        <taxon>Eukaryota</taxon>
        <taxon>Viridiplantae</taxon>
        <taxon>Streptophyta</taxon>
        <taxon>Embryophyta</taxon>
        <taxon>Tracheophyta</taxon>
        <taxon>Spermatophyta</taxon>
        <taxon>Magnoliopsida</taxon>
        <taxon>eudicotyledons</taxon>
        <taxon>Gunneridae</taxon>
        <taxon>Pentapetalae</taxon>
        <taxon>rosids</taxon>
        <taxon>malvids</taxon>
        <taxon>Brassicales</taxon>
        <taxon>Brassicaceae</taxon>
        <taxon>Brassiceae</taxon>
        <taxon>Brassica</taxon>
    </lineage>
</organism>
<dbReference type="Proteomes" id="UP000824890">
    <property type="component" value="Unassembled WGS sequence"/>
</dbReference>
<protein>
    <submittedName>
        <fullName evidence="2">Uncharacterized protein</fullName>
    </submittedName>
</protein>
<gene>
    <name evidence="2" type="ORF">HID58_053588</name>
</gene>
<name>A0ABQ8AF48_BRANA</name>
<evidence type="ECO:0000313" key="3">
    <source>
        <dbReference type="Proteomes" id="UP000824890"/>
    </source>
</evidence>
<keyword evidence="1" id="KW-0472">Membrane</keyword>
<dbReference type="EMBL" id="JAGKQM010000013">
    <property type="protein sequence ID" value="KAH0891159.1"/>
    <property type="molecule type" value="Genomic_DNA"/>
</dbReference>
<evidence type="ECO:0000313" key="2">
    <source>
        <dbReference type="EMBL" id="KAH0891159.1"/>
    </source>
</evidence>
<accession>A0ABQ8AF48</accession>